<reference evidence="5 6" key="1">
    <citation type="submission" date="2018-11" db="EMBL/GenBank/DDBJ databases">
        <title>Sequencing the genomes of 1000 actinobacteria strains.</title>
        <authorList>
            <person name="Klenk H.-P."/>
        </authorList>
    </citation>
    <scope>NUCLEOTIDE SEQUENCE [LARGE SCALE GENOMIC DNA]</scope>
    <source>
        <strain evidence="5 6">DSM 44254</strain>
    </source>
</reference>
<evidence type="ECO:0000256" key="1">
    <source>
        <dbReference type="ARBA" id="ARBA00023015"/>
    </source>
</evidence>
<feature type="domain" description="HTH araC/xylS-type" evidence="4">
    <location>
        <begin position="167"/>
        <end position="264"/>
    </location>
</feature>
<dbReference type="PROSITE" id="PS01124">
    <property type="entry name" value="HTH_ARAC_FAMILY_2"/>
    <property type="match status" value="1"/>
</dbReference>
<evidence type="ECO:0000313" key="6">
    <source>
        <dbReference type="Proteomes" id="UP000272400"/>
    </source>
</evidence>
<evidence type="ECO:0000259" key="4">
    <source>
        <dbReference type="PROSITE" id="PS01124"/>
    </source>
</evidence>
<dbReference type="GO" id="GO:0003700">
    <property type="term" value="F:DNA-binding transcription factor activity"/>
    <property type="evidence" value="ECO:0007669"/>
    <property type="project" value="InterPro"/>
</dbReference>
<accession>A0A3N1CY00</accession>
<dbReference type="InterPro" id="IPR018060">
    <property type="entry name" value="HTH_AraC"/>
</dbReference>
<dbReference type="Gene3D" id="1.10.10.60">
    <property type="entry name" value="Homeodomain-like"/>
    <property type="match status" value="1"/>
</dbReference>
<dbReference type="InterPro" id="IPR009057">
    <property type="entry name" value="Homeodomain-like_sf"/>
</dbReference>
<name>A0A3N1CY00_9ACTN</name>
<evidence type="ECO:0000256" key="2">
    <source>
        <dbReference type="ARBA" id="ARBA00023125"/>
    </source>
</evidence>
<dbReference type="Proteomes" id="UP000272400">
    <property type="component" value="Unassembled WGS sequence"/>
</dbReference>
<dbReference type="PROSITE" id="PS00041">
    <property type="entry name" value="HTH_ARAC_FAMILY_1"/>
    <property type="match status" value="1"/>
</dbReference>
<comment type="caution">
    <text evidence="5">The sequence shown here is derived from an EMBL/GenBank/DDBJ whole genome shotgun (WGS) entry which is preliminary data.</text>
</comment>
<proteinExistence type="predicted"/>
<dbReference type="SMART" id="SM00342">
    <property type="entry name" value="HTH_ARAC"/>
    <property type="match status" value="1"/>
</dbReference>
<protein>
    <submittedName>
        <fullName evidence="5">AraC-like DNA-binding protein</fullName>
    </submittedName>
</protein>
<sequence>MSVSGHFTTDPDWCEDYGYGIGRPDGIMVLKYGATRPLDFGQVREDFLHQLYWSPDGMLATLTGQDGRFVGPREAFWVRKAVSHQVSAGADQTTYRLWLRQIPPALKKARVAAVSVDPEAARLIRLLASPGVPEADGLEARARIMAGLGATTREFSGGRPAGRGLAVTVARALTREPADPTPLEEWAVVLCTSVKTLQRDFECEYGMSYTRWRTRTRLQAARVLLKESLPVAQVAHRVGYASPSAFVQAFAKEYGSTPGRYVRRR</sequence>
<keyword evidence="1" id="KW-0805">Transcription regulation</keyword>
<dbReference type="GO" id="GO:0043565">
    <property type="term" value="F:sequence-specific DNA binding"/>
    <property type="evidence" value="ECO:0007669"/>
    <property type="project" value="InterPro"/>
</dbReference>
<keyword evidence="3" id="KW-0804">Transcription</keyword>
<dbReference type="Pfam" id="PF12833">
    <property type="entry name" value="HTH_18"/>
    <property type="match status" value="1"/>
</dbReference>
<gene>
    <name evidence="5" type="ORF">EDD29_3740</name>
</gene>
<dbReference type="PANTHER" id="PTHR11019">
    <property type="entry name" value="HTH-TYPE TRANSCRIPTIONAL REGULATOR NIMR"/>
    <property type="match status" value="1"/>
</dbReference>
<dbReference type="RefSeq" id="WP_211359782.1">
    <property type="nucleotide sequence ID" value="NZ_RJKE01000001.1"/>
</dbReference>
<dbReference type="InterPro" id="IPR018062">
    <property type="entry name" value="HTH_AraC-typ_CS"/>
</dbReference>
<dbReference type="AlphaFoldDB" id="A0A3N1CY00"/>
<dbReference type="SUPFAM" id="SSF46689">
    <property type="entry name" value="Homeodomain-like"/>
    <property type="match status" value="1"/>
</dbReference>
<evidence type="ECO:0000313" key="5">
    <source>
        <dbReference type="EMBL" id="ROO86177.1"/>
    </source>
</evidence>
<dbReference type="EMBL" id="RJKE01000001">
    <property type="protein sequence ID" value="ROO86177.1"/>
    <property type="molecule type" value="Genomic_DNA"/>
</dbReference>
<keyword evidence="2 5" id="KW-0238">DNA-binding</keyword>
<dbReference type="PANTHER" id="PTHR11019:SF199">
    <property type="entry name" value="HTH-TYPE TRANSCRIPTIONAL REGULATOR NIMR"/>
    <property type="match status" value="1"/>
</dbReference>
<keyword evidence="6" id="KW-1185">Reference proteome</keyword>
<dbReference type="PRINTS" id="PR00032">
    <property type="entry name" value="HTHARAC"/>
</dbReference>
<organism evidence="5 6">
    <name type="scientific">Actinocorallia herbida</name>
    <dbReference type="NCBI Taxonomy" id="58109"/>
    <lineage>
        <taxon>Bacteria</taxon>
        <taxon>Bacillati</taxon>
        <taxon>Actinomycetota</taxon>
        <taxon>Actinomycetes</taxon>
        <taxon>Streptosporangiales</taxon>
        <taxon>Thermomonosporaceae</taxon>
        <taxon>Actinocorallia</taxon>
    </lineage>
</organism>
<evidence type="ECO:0000256" key="3">
    <source>
        <dbReference type="ARBA" id="ARBA00023163"/>
    </source>
</evidence>
<dbReference type="InterPro" id="IPR020449">
    <property type="entry name" value="Tscrpt_reg_AraC-type_HTH"/>
</dbReference>